<dbReference type="AlphaFoldDB" id="A0A368GM06"/>
<evidence type="ECO:0008006" key="4">
    <source>
        <dbReference type="Google" id="ProtNLM"/>
    </source>
</evidence>
<evidence type="ECO:0000256" key="1">
    <source>
        <dbReference type="SAM" id="SignalP"/>
    </source>
</evidence>
<dbReference type="OrthoDB" id="5886944at2759"/>
<organism evidence="2 3">
    <name type="scientific">Ancylostoma caninum</name>
    <name type="common">Dog hookworm</name>
    <dbReference type="NCBI Taxonomy" id="29170"/>
    <lineage>
        <taxon>Eukaryota</taxon>
        <taxon>Metazoa</taxon>
        <taxon>Ecdysozoa</taxon>
        <taxon>Nematoda</taxon>
        <taxon>Chromadorea</taxon>
        <taxon>Rhabditida</taxon>
        <taxon>Rhabditina</taxon>
        <taxon>Rhabditomorpha</taxon>
        <taxon>Strongyloidea</taxon>
        <taxon>Ancylostomatidae</taxon>
        <taxon>Ancylostomatinae</taxon>
        <taxon>Ancylostoma</taxon>
    </lineage>
</organism>
<feature type="signal peptide" evidence="1">
    <location>
        <begin position="1"/>
        <end position="19"/>
    </location>
</feature>
<feature type="chain" id="PRO_5016810663" description="Transthyretin-like family protein" evidence="1">
    <location>
        <begin position="20"/>
        <end position="86"/>
    </location>
</feature>
<proteinExistence type="predicted"/>
<protein>
    <recommendedName>
        <fullName evidence="4">Transthyretin-like family protein</fullName>
    </recommendedName>
</protein>
<dbReference type="Proteomes" id="UP000252519">
    <property type="component" value="Unassembled WGS sequence"/>
</dbReference>
<accession>A0A368GM06</accession>
<dbReference type="EMBL" id="JOJR01000132">
    <property type="protein sequence ID" value="RCN44319.1"/>
    <property type="molecule type" value="Genomic_DNA"/>
</dbReference>
<gene>
    <name evidence="2" type="ORF">ANCCAN_09663</name>
</gene>
<reference evidence="2 3" key="1">
    <citation type="submission" date="2014-10" db="EMBL/GenBank/DDBJ databases">
        <title>Draft genome of the hookworm Ancylostoma caninum.</title>
        <authorList>
            <person name="Mitreva M."/>
        </authorList>
    </citation>
    <scope>NUCLEOTIDE SEQUENCE [LARGE SCALE GENOMIC DNA]</scope>
    <source>
        <strain evidence="2 3">Baltimore</strain>
    </source>
</reference>
<name>A0A368GM06_ANCCA</name>
<comment type="caution">
    <text evidence="2">The sequence shown here is derived from an EMBL/GenBank/DDBJ whole genome shotgun (WGS) entry which is preliminary data.</text>
</comment>
<evidence type="ECO:0000313" key="3">
    <source>
        <dbReference type="Proteomes" id="UP000252519"/>
    </source>
</evidence>
<keyword evidence="3" id="KW-1185">Reference proteome</keyword>
<sequence>MKIPLFLILCLLAGGPTMQQRIAVTCSAMEDVVATKITSVTKKAVEGHAGEDIWIRQLKLKSLSERREQTDEDEFASHFTQLSKFL</sequence>
<evidence type="ECO:0000313" key="2">
    <source>
        <dbReference type="EMBL" id="RCN44319.1"/>
    </source>
</evidence>
<keyword evidence="1" id="KW-0732">Signal</keyword>